<feature type="chain" id="PRO_5045703118" evidence="1">
    <location>
        <begin position="25"/>
        <end position="104"/>
    </location>
</feature>
<feature type="signal peptide" evidence="1">
    <location>
        <begin position="1"/>
        <end position="24"/>
    </location>
</feature>
<dbReference type="Proteomes" id="UP001440612">
    <property type="component" value="Chromosome"/>
</dbReference>
<accession>A0ABZ2V433</accession>
<keyword evidence="1" id="KW-0732">Signal</keyword>
<keyword evidence="3" id="KW-1185">Reference proteome</keyword>
<evidence type="ECO:0000313" key="2">
    <source>
        <dbReference type="EMBL" id="WZC48898.1"/>
    </source>
</evidence>
<dbReference type="RefSeq" id="WP_341367011.1">
    <property type="nucleotide sequence ID" value="NZ_CP150951.2"/>
</dbReference>
<sequence>MKRNLFLMSFGIGAMFLAANHAHAQTRNCAAHETVVERLAVRYGESRQSIGLGADNSVIEVFASTDTGTWTITMTRPGGPTCLVAAGQAFQHLNEALPNVDQGT</sequence>
<organism evidence="2 3">
    <name type="scientific">Yoonia phaeophyticola</name>
    <dbReference type="NCBI Taxonomy" id="3137369"/>
    <lineage>
        <taxon>Bacteria</taxon>
        <taxon>Pseudomonadati</taxon>
        <taxon>Pseudomonadota</taxon>
        <taxon>Alphaproteobacteria</taxon>
        <taxon>Rhodobacterales</taxon>
        <taxon>Paracoccaceae</taxon>
        <taxon>Yoonia</taxon>
    </lineage>
</organism>
<reference evidence="3" key="1">
    <citation type="submission" date="2024-04" db="EMBL/GenBank/DDBJ databases">
        <title>Phylogenomic analyses of a clade within the roseobacter group suggest taxonomic reassignments of species of the genera Aestuariivita, Citreicella, Loktanella, Nautella, Pelagibaca, Ruegeria, Thalassobius, Thiobacimonas and Tropicibacter, and the proposal o.</title>
        <authorList>
            <person name="Jeon C.O."/>
        </authorList>
    </citation>
    <scope>NUCLEOTIDE SEQUENCE [LARGE SCALE GENOMIC DNA]</scope>
    <source>
        <strain evidence="3">BS5-3</strain>
    </source>
</reference>
<name>A0ABZ2V433_9RHOB</name>
<gene>
    <name evidence="2" type="ORF">AABB29_19005</name>
</gene>
<evidence type="ECO:0000256" key="1">
    <source>
        <dbReference type="SAM" id="SignalP"/>
    </source>
</evidence>
<proteinExistence type="predicted"/>
<protein>
    <submittedName>
        <fullName evidence="2">Uncharacterized protein</fullName>
    </submittedName>
</protein>
<dbReference type="EMBL" id="CP150951">
    <property type="protein sequence ID" value="WZC48898.1"/>
    <property type="molecule type" value="Genomic_DNA"/>
</dbReference>
<evidence type="ECO:0000313" key="3">
    <source>
        <dbReference type="Proteomes" id="UP001440612"/>
    </source>
</evidence>